<dbReference type="GO" id="GO:0004674">
    <property type="term" value="F:protein serine/threonine kinase activity"/>
    <property type="evidence" value="ECO:0007669"/>
    <property type="project" value="UniProtKB-KW"/>
</dbReference>
<dbReference type="Pfam" id="PF08378">
    <property type="entry name" value="NERD"/>
    <property type="match status" value="1"/>
</dbReference>
<feature type="domain" description="NERD" evidence="10">
    <location>
        <begin position="14"/>
        <end position="130"/>
    </location>
</feature>
<feature type="compositionally biased region" description="Low complexity" evidence="8">
    <location>
        <begin position="832"/>
        <end position="846"/>
    </location>
</feature>
<evidence type="ECO:0000256" key="3">
    <source>
        <dbReference type="ARBA" id="ARBA00022679"/>
    </source>
</evidence>
<proteinExistence type="predicted"/>
<name>A0A9X2B0D1_9CORY</name>
<comment type="caution">
    <text evidence="11">The sequence shown here is derived from an EMBL/GenBank/DDBJ whole genome shotgun (WGS) entry which is preliminary data.</text>
</comment>
<evidence type="ECO:0000256" key="8">
    <source>
        <dbReference type="SAM" id="MobiDB-lite"/>
    </source>
</evidence>
<dbReference type="GO" id="GO:0005524">
    <property type="term" value="F:ATP binding"/>
    <property type="evidence" value="ECO:0007669"/>
    <property type="project" value="UniProtKB-KW"/>
</dbReference>
<evidence type="ECO:0000256" key="7">
    <source>
        <dbReference type="SAM" id="Coils"/>
    </source>
</evidence>
<keyword evidence="3" id="KW-0808">Transferase</keyword>
<dbReference type="PANTHER" id="PTHR43289:SF6">
    <property type="entry name" value="SERINE_THREONINE-PROTEIN KINASE NEKL-3"/>
    <property type="match status" value="1"/>
</dbReference>
<keyword evidence="7" id="KW-0175">Coiled coil</keyword>
<dbReference type="Gene3D" id="1.10.510.10">
    <property type="entry name" value="Transferase(Phosphotransferase) domain 1"/>
    <property type="match status" value="2"/>
</dbReference>
<feature type="coiled-coil region" evidence="7">
    <location>
        <begin position="587"/>
        <end position="614"/>
    </location>
</feature>
<dbReference type="PROSITE" id="PS50011">
    <property type="entry name" value="PROTEIN_KINASE_DOM"/>
    <property type="match status" value="2"/>
</dbReference>
<evidence type="ECO:0000256" key="5">
    <source>
        <dbReference type="ARBA" id="ARBA00022777"/>
    </source>
</evidence>
<evidence type="ECO:0000256" key="1">
    <source>
        <dbReference type="ARBA" id="ARBA00012513"/>
    </source>
</evidence>
<dbReference type="InterPro" id="IPR011528">
    <property type="entry name" value="NERD"/>
</dbReference>
<evidence type="ECO:0000313" key="12">
    <source>
        <dbReference type="Proteomes" id="UP001139207"/>
    </source>
</evidence>
<protein>
    <recommendedName>
        <fullName evidence="1">non-specific serine/threonine protein kinase</fullName>
        <ecNumber evidence="1">2.7.11.1</ecNumber>
    </recommendedName>
</protein>
<dbReference type="Proteomes" id="UP001139207">
    <property type="component" value="Unassembled WGS sequence"/>
</dbReference>
<evidence type="ECO:0000256" key="6">
    <source>
        <dbReference type="ARBA" id="ARBA00022840"/>
    </source>
</evidence>
<keyword evidence="12" id="KW-1185">Reference proteome</keyword>
<dbReference type="InterPro" id="IPR000719">
    <property type="entry name" value="Prot_kinase_dom"/>
</dbReference>
<keyword evidence="4" id="KW-0547">Nucleotide-binding</keyword>
<evidence type="ECO:0000259" key="9">
    <source>
        <dbReference type="PROSITE" id="PS50011"/>
    </source>
</evidence>
<sequence length="1392" mass="151356">MEQSSKRWIEVTPSEFVHERDGLEHLARAVPDQAPYYVFSNFTFQGDNGRRFEVDALVISPAQVNLIELKSWSGHFTGNEHNWRSDWNGGSNYRNPLNAANYKAKLLATRLGTILKNILREHPEYPSSYGDAPWVQESVFLHSENIRTDFTAQGMQNVFGIDGRTNRTNLPGIGDRITEKPRRFRSPVDQGFAERVLVPAIKEITGYRTRRAHAGPWLLNKHLDDEEDRQVWEAVNRRDAAAKTGKKDRAIVRVADIPRGADRVTANRLYSLARREYELLKELSHPGIEAPFALEIAETPGTGESPALIYRPSDGFEPLDLLYPGLVLTAAQQVEVISQVADAVTYAHANNAVHRRLTPSAVLLNTRLLDKDDPSQSEIQVKVSRWTAVTENVQSTRMRSAQTAGAARSGTSSVSSVSTTFDEAAGFLPPEGFDGSGDRTLGDLFSVGALAFFIFSGGRQPATSRAELTRVLSRSGGLDLDSTDAEVEGHLRDLVLGVTAPSPVERLKTVKGSSNSGQKENPVKLFLGRLQGSTSARLVEEGDALHPKVGETLADRFEMLKQLGTGSTALGLLVNDTTVDARRVLKVARDESKVAELEREAESLGELATKLEGSPHRKHFVELLEPTLRLPFDRSALLLSFGGEFTLADQLQMGPLGAEQFWTHGEQLLTLLVALENTGLTHRDIKPANLGLKGKPSAKTLVLFDFSLAHRSLTETDLGTRPYLDPFLSSDAVPSRPHFDGYAERYSALVVLLQMATADYPRYGDDDGTAVELTDGHLALTPDDLPEVWPLAQREALTELFRVNLDRDVRGRAGSAQELLELFRSIRRRGSGAQAAATAPPADAGTSRSGVPAADPQTTSDVPLRSLKDLCEELIAYSGDKNTHERRLVSNILGVADKSPADPFDPPSVYATILDASPGKMPRLTASVEPLWRATPVLHRSLELLQGKLAATLRSMGGIATPEDLRPVVDELFPSEAVAVPTPGQTPAQNARRQLGVLRLMEMALSRRADGDGRIHLIRRQSGDATSSAAVAIALTDDPALTGLPAVLAESAYDVLAEAPHELVDAGTLNSTLSAAAVDYLGVTPAELQVSPSMLPQLAVGADAGLAVTATGDLYPVDMSTEALVRAVFPTASMKVPRSVLSNKVLRRFPEAVNRQLPAHPVLTDIVTALVPDMHYDASRKEFFRPQVPSASDELVTRHTNTYGRTVGLSDRPRAELPEADRKLLDSLETTLRDHNFRVVQVETGKVAATVALLDAHMQARHVDVGEVVLDELWHLFEETNQTDKFDLFLEADSPGHPLHAQLGQLIRLSAQKALTNALSQANGGQPVVLTHPSILASFGCLDLLSTWSQIGAQNAASVWLVTTDDAPSPTNAHAVDGVQLPLSSPDQVLSY</sequence>
<evidence type="ECO:0000259" key="10">
    <source>
        <dbReference type="PROSITE" id="PS50965"/>
    </source>
</evidence>
<accession>A0A9X2B0D1</accession>
<dbReference type="SUPFAM" id="SSF56112">
    <property type="entry name" value="Protein kinase-like (PK-like)"/>
    <property type="match status" value="2"/>
</dbReference>
<keyword evidence="2" id="KW-0723">Serine/threonine-protein kinase</keyword>
<dbReference type="EMBL" id="JALIEA010000017">
    <property type="protein sequence ID" value="MCJ7859482.1"/>
    <property type="molecule type" value="Genomic_DNA"/>
</dbReference>
<feature type="domain" description="Protein kinase" evidence="9">
    <location>
        <begin position="557"/>
        <end position="824"/>
    </location>
</feature>
<keyword evidence="6" id="KW-0067">ATP-binding</keyword>
<dbReference type="SMART" id="SM00220">
    <property type="entry name" value="S_TKc"/>
    <property type="match status" value="1"/>
</dbReference>
<organism evidence="11 12">
    <name type="scientific">Corynebacterium kalidii</name>
    <dbReference type="NCBI Taxonomy" id="2931982"/>
    <lineage>
        <taxon>Bacteria</taxon>
        <taxon>Bacillati</taxon>
        <taxon>Actinomycetota</taxon>
        <taxon>Actinomycetes</taxon>
        <taxon>Mycobacteriales</taxon>
        <taxon>Corynebacteriaceae</taxon>
        <taxon>Corynebacterium</taxon>
    </lineage>
</organism>
<dbReference type="InterPro" id="IPR011009">
    <property type="entry name" value="Kinase-like_dom_sf"/>
</dbReference>
<keyword evidence="5" id="KW-0418">Kinase</keyword>
<dbReference type="PROSITE" id="PS50965">
    <property type="entry name" value="NERD"/>
    <property type="match status" value="1"/>
</dbReference>
<dbReference type="PANTHER" id="PTHR43289">
    <property type="entry name" value="MITOGEN-ACTIVATED PROTEIN KINASE KINASE KINASE 20-RELATED"/>
    <property type="match status" value="1"/>
</dbReference>
<feature type="domain" description="Protein kinase" evidence="9">
    <location>
        <begin position="217"/>
        <end position="527"/>
    </location>
</feature>
<evidence type="ECO:0000313" key="11">
    <source>
        <dbReference type="EMBL" id="MCJ7859482.1"/>
    </source>
</evidence>
<reference evidence="11" key="1">
    <citation type="submission" date="2022-04" db="EMBL/GenBank/DDBJ databases">
        <title>Corynebacterium kalidii LD5P10.</title>
        <authorList>
            <person name="Sun J.Q."/>
        </authorList>
    </citation>
    <scope>NUCLEOTIDE SEQUENCE</scope>
    <source>
        <strain evidence="11">LD5P10</strain>
    </source>
</reference>
<evidence type="ECO:0000256" key="2">
    <source>
        <dbReference type="ARBA" id="ARBA00022527"/>
    </source>
</evidence>
<dbReference type="RefSeq" id="WP_244805209.1">
    <property type="nucleotide sequence ID" value="NZ_JALIEA010000017.1"/>
</dbReference>
<dbReference type="EC" id="2.7.11.1" evidence="1"/>
<gene>
    <name evidence="11" type="ORF">MUN33_12295</name>
</gene>
<feature type="region of interest" description="Disordered" evidence="8">
    <location>
        <begin position="832"/>
        <end position="863"/>
    </location>
</feature>
<evidence type="ECO:0000256" key="4">
    <source>
        <dbReference type="ARBA" id="ARBA00022741"/>
    </source>
</evidence>